<comment type="cofactor">
    <cofactor evidence="5">
        <name>heme</name>
        <dbReference type="ChEBI" id="CHEBI:30413"/>
    </cofactor>
</comment>
<keyword evidence="6" id="KW-0503">Monooxygenase</keyword>
<dbReference type="InterPro" id="IPR050651">
    <property type="entry name" value="Plant_Cytochrome_P450_Monoox"/>
</dbReference>
<dbReference type="Pfam" id="PF00067">
    <property type="entry name" value="p450"/>
    <property type="match status" value="1"/>
</dbReference>
<dbReference type="GO" id="GO:0005506">
    <property type="term" value="F:iron ion binding"/>
    <property type="evidence" value="ECO:0007669"/>
    <property type="project" value="InterPro"/>
</dbReference>
<dbReference type="PANTHER" id="PTHR47947">
    <property type="entry name" value="CYTOCHROME P450 82C3-RELATED"/>
    <property type="match status" value="1"/>
</dbReference>
<dbReference type="GO" id="GO:0004497">
    <property type="term" value="F:monooxygenase activity"/>
    <property type="evidence" value="ECO:0007669"/>
    <property type="project" value="UniProtKB-KW"/>
</dbReference>
<dbReference type="Gene3D" id="1.10.630.10">
    <property type="entry name" value="Cytochrome P450"/>
    <property type="match status" value="1"/>
</dbReference>
<dbReference type="GO" id="GO:0020037">
    <property type="term" value="F:heme binding"/>
    <property type="evidence" value="ECO:0007669"/>
    <property type="project" value="InterPro"/>
</dbReference>
<protein>
    <recommendedName>
        <fullName evidence="10">Cytochrome P450</fullName>
    </recommendedName>
</protein>
<name>A0A811NG81_9POAL</name>
<dbReference type="InterPro" id="IPR017972">
    <property type="entry name" value="Cyt_P450_CS"/>
</dbReference>
<dbReference type="PRINTS" id="PR00385">
    <property type="entry name" value="P450"/>
</dbReference>
<evidence type="ECO:0000256" key="4">
    <source>
        <dbReference type="ARBA" id="ARBA00023004"/>
    </source>
</evidence>
<keyword evidence="2 5" id="KW-0479">Metal-binding</keyword>
<dbReference type="PRINTS" id="PR00463">
    <property type="entry name" value="EP450I"/>
</dbReference>
<comment type="similarity">
    <text evidence="6">Belongs to the cytochrome P450 family.</text>
</comment>
<dbReference type="AlphaFoldDB" id="A0A811NG81"/>
<feature type="compositionally biased region" description="Pro residues" evidence="7">
    <location>
        <begin position="63"/>
        <end position="77"/>
    </location>
</feature>
<evidence type="ECO:0000313" key="9">
    <source>
        <dbReference type="Proteomes" id="UP000604825"/>
    </source>
</evidence>
<gene>
    <name evidence="8" type="ORF">NCGR_LOCUS13948</name>
</gene>
<dbReference type="SUPFAM" id="SSF48264">
    <property type="entry name" value="Cytochrome P450"/>
    <property type="match status" value="1"/>
</dbReference>
<evidence type="ECO:0000256" key="1">
    <source>
        <dbReference type="ARBA" id="ARBA00022617"/>
    </source>
</evidence>
<comment type="caution">
    <text evidence="8">The sequence shown here is derived from an EMBL/GenBank/DDBJ whole genome shotgun (WGS) entry which is preliminary data.</text>
</comment>
<organism evidence="8 9">
    <name type="scientific">Miscanthus lutarioriparius</name>
    <dbReference type="NCBI Taxonomy" id="422564"/>
    <lineage>
        <taxon>Eukaryota</taxon>
        <taxon>Viridiplantae</taxon>
        <taxon>Streptophyta</taxon>
        <taxon>Embryophyta</taxon>
        <taxon>Tracheophyta</taxon>
        <taxon>Spermatophyta</taxon>
        <taxon>Magnoliopsida</taxon>
        <taxon>Liliopsida</taxon>
        <taxon>Poales</taxon>
        <taxon>Poaceae</taxon>
        <taxon>PACMAD clade</taxon>
        <taxon>Panicoideae</taxon>
        <taxon>Andropogonodae</taxon>
        <taxon>Andropogoneae</taxon>
        <taxon>Saccharinae</taxon>
        <taxon>Miscanthus</taxon>
    </lineage>
</organism>
<keyword evidence="4 5" id="KW-0408">Iron</keyword>
<sequence length="553" mass="60734">MKVYWATIAESRPPHSQFRQHGDALRRRRRPLLPRRCLTQRPPCPWSPSQQQDQWQEQTTEPALPPGPRPPPPPPEPVHAVLGRASPRHGPKVLSLRLGSRDATVVTSAARARECFTEHDLCFATCPRFAALDLVTFGGTTLPTCTYGAYWRDLRRVATVHLLSARRVGRMMSGAVAAEVRAAVRRMHRAAAAAPSGAARVELKRRLFGLILGAVMETIARTSNRTSREEDDADVDADMTPEANEFKQMLDVMASLVGAANTWDYFPLLRRFDVFGVKRKIMAAVRRRDAFLQGLVGAERRRLELDDGRREGEEESMIAVLLSLQKSGPEIYTDTVIMSLCSSMFSAGTETTATAAEWAMSLLLNHPEVLKKAQAEIDASVGSSRLLSAADVPRLGYLQCIIIESLRLYPAVPLLVPHESTVDCSVGDHHVPRGTMLLVNAYAIHRDPTAWADRGAFRPERFEGGGGGAATAEAEELMIPFGMGRRKCPGETLALRTLGLVLGTLIQCFDWDRVGAAQVDMAEGAGGLMLPRAAPLEAMCRPRRAMLGVLQDL</sequence>
<feature type="region of interest" description="Disordered" evidence="7">
    <location>
        <begin position="8"/>
        <end position="92"/>
    </location>
</feature>
<reference evidence="8" key="1">
    <citation type="submission" date="2020-10" db="EMBL/GenBank/DDBJ databases">
        <authorList>
            <person name="Han B."/>
            <person name="Lu T."/>
            <person name="Zhao Q."/>
            <person name="Huang X."/>
            <person name="Zhao Y."/>
        </authorList>
    </citation>
    <scope>NUCLEOTIDE SEQUENCE</scope>
</reference>
<evidence type="ECO:0000256" key="5">
    <source>
        <dbReference type="PIRSR" id="PIRSR602401-1"/>
    </source>
</evidence>
<dbReference type="PANTHER" id="PTHR47947:SF53">
    <property type="entry name" value="CYTOCHROME P450"/>
    <property type="match status" value="1"/>
</dbReference>
<evidence type="ECO:0000256" key="6">
    <source>
        <dbReference type="RuleBase" id="RU000461"/>
    </source>
</evidence>
<keyword evidence="9" id="KW-1185">Reference proteome</keyword>
<dbReference type="PROSITE" id="PS00086">
    <property type="entry name" value="CYTOCHROME_P450"/>
    <property type="match status" value="1"/>
</dbReference>
<feature type="compositionally biased region" description="Low complexity" evidence="7">
    <location>
        <begin position="34"/>
        <end position="62"/>
    </location>
</feature>
<evidence type="ECO:0000256" key="2">
    <source>
        <dbReference type="ARBA" id="ARBA00022723"/>
    </source>
</evidence>
<dbReference type="OrthoDB" id="682801at2759"/>
<evidence type="ECO:0000313" key="8">
    <source>
        <dbReference type="EMBL" id="CAD6220483.1"/>
    </source>
</evidence>
<feature type="binding site" description="axial binding residue" evidence="5">
    <location>
        <position position="488"/>
    </location>
    <ligand>
        <name>heme</name>
        <dbReference type="ChEBI" id="CHEBI:30413"/>
    </ligand>
    <ligandPart>
        <name>Fe</name>
        <dbReference type="ChEBI" id="CHEBI:18248"/>
    </ligandPart>
</feature>
<accession>A0A811NG81</accession>
<keyword evidence="3 6" id="KW-0560">Oxidoreductase</keyword>
<dbReference type="Proteomes" id="UP000604825">
    <property type="component" value="Unassembled WGS sequence"/>
</dbReference>
<dbReference type="EMBL" id="CAJGYO010000003">
    <property type="protein sequence ID" value="CAD6220483.1"/>
    <property type="molecule type" value="Genomic_DNA"/>
</dbReference>
<dbReference type="InterPro" id="IPR036396">
    <property type="entry name" value="Cyt_P450_sf"/>
</dbReference>
<keyword evidence="1 5" id="KW-0349">Heme</keyword>
<dbReference type="GO" id="GO:0016705">
    <property type="term" value="F:oxidoreductase activity, acting on paired donors, with incorporation or reduction of molecular oxygen"/>
    <property type="evidence" value="ECO:0007669"/>
    <property type="project" value="InterPro"/>
</dbReference>
<dbReference type="InterPro" id="IPR001128">
    <property type="entry name" value="Cyt_P450"/>
</dbReference>
<dbReference type="InterPro" id="IPR002401">
    <property type="entry name" value="Cyt_P450_E_grp-I"/>
</dbReference>
<proteinExistence type="inferred from homology"/>
<evidence type="ECO:0000256" key="7">
    <source>
        <dbReference type="SAM" id="MobiDB-lite"/>
    </source>
</evidence>
<evidence type="ECO:0000256" key="3">
    <source>
        <dbReference type="ARBA" id="ARBA00023002"/>
    </source>
</evidence>
<evidence type="ECO:0008006" key="10">
    <source>
        <dbReference type="Google" id="ProtNLM"/>
    </source>
</evidence>